<gene>
    <name evidence="1" type="ORF">HYC85_017895</name>
</gene>
<reference evidence="2" key="1">
    <citation type="journal article" date="2020" name="Nat. Commun.">
        <title>Genome assembly of wild tea tree DASZ reveals pedigree and selection history of tea varieties.</title>
        <authorList>
            <person name="Zhang W."/>
            <person name="Zhang Y."/>
            <person name="Qiu H."/>
            <person name="Guo Y."/>
            <person name="Wan H."/>
            <person name="Zhang X."/>
            <person name="Scossa F."/>
            <person name="Alseekh S."/>
            <person name="Zhang Q."/>
            <person name="Wang P."/>
            <person name="Xu L."/>
            <person name="Schmidt M.H."/>
            <person name="Jia X."/>
            <person name="Li D."/>
            <person name="Zhu A."/>
            <person name="Guo F."/>
            <person name="Chen W."/>
            <person name="Ni D."/>
            <person name="Usadel B."/>
            <person name="Fernie A.R."/>
            <person name="Wen W."/>
        </authorList>
    </citation>
    <scope>NUCLEOTIDE SEQUENCE [LARGE SCALE GENOMIC DNA]</scope>
    <source>
        <strain evidence="2">cv. G240</strain>
    </source>
</reference>
<proteinExistence type="predicted"/>
<organism evidence="1 2">
    <name type="scientific">Camellia sinensis</name>
    <name type="common">Tea plant</name>
    <name type="synonym">Thea sinensis</name>
    <dbReference type="NCBI Taxonomy" id="4442"/>
    <lineage>
        <taxon>Eukaryota</taxon>
        <taxon>Viridiplantae</taxon>
        <taxon>Streptophyta</taxon>
        <taxon>Embryophyta</taxon>
        <taxon>Tracheophyta</taxon>
        <taxon>Spermatophyta</taxon>
        <taxon>Magnoliopsida</taxon>
        <taxon>eudicotyledons</taxon>
        <taxon>Gunneridae</taxon>
        <taxon>Pentapetalae</taxon>
        <taxon>asterids</taxon>
        <taxon>Ericales</taxon>
        <taxon>Theaceae</taxon>
        <taxon>Camellia</taxon>
    </lineage>
</organism>
<protein>
    <submittedName>
        <fullName evidence="1">Uncharacterized protein</fullName>
    </submittedName>
</protein>
<evidence type="ECO:0000313" key="2">
    <source>
        <dbReference type="Proteomes" id="UP000593564"/>
    </source>
</evidence>
<reference evidence="1 2" key="2">
    <citation type="submission" date="2020-07" db="EMBL/GenBank/DDBJ databases">
        <title>Genome assembly of wild tea tree DASZ reveals pedigree and selection history of tea varieties.</title>
        <authorList>
            <person name="Zhang W."/>
        </authorList>
    </citation>
    <scope>NUCLEOTIDE SEQUENCE [LARGE SCALE GENOMIC DNA]</scope>
    <source>
        <strain evidence="2">cv. G240</strain>
        <tissue evidence="1">Leaf</tissue>
    </source>
</reference>
<sequence>MSLVNYMSAPMNPNPSVRETLEHVYEEQIINGPDTGFGQRNPLSDCGGVDYKYMNSKNAASDNIERNSEGPSVTVKADLGDCVENKYPQFSLKNIMTPKISSLIKHVKEKARRSWELPDYEYPGVVGHAKHASHVHIGIMDIVGDVVDVGEDTTLKKTWARFKINH</sequence>
<name>A0A7J7GWP7_CAMSI</name>
<accession>A0A7J7GWP7</accession>
<dbReference type="AlphaFoldDB" id="A0A7J7GWP7"/>
<evidence type="ECO:0000313" key="1">
    <source>
        <dbReference type="EMBL" id="KAF5943818.1"/>
    </source>
</evidence>
<dbReference type="Proteomes" id="UP000593564">
    <property type="component" value="Unassembled WGS sequence"/>
</dbReference>
<comment type="caution">
    <text evidence="1">The sequence shown here is derived from an EMBL/GenBank/DDBJ whole genome shotgun (WGS) entry which is preliminary data.</text>
</comment>
<dbReference type="EMBL" id="JACBKZ010000008">
    <property type="protein sequence ID" value="KAF5943818.1"/>
    <property type="molecule type" value="Genomic_DNA"/>
</dbReference>
<keyword evidence="2" id="KW-1185">Reference proteome</keyword>